<dbReference type="STRING" id="314230.DSM3645_19753"/>
<dbReference type="InterPro" id="IPR012349">
    <property type="entry name" value="Split_barrel_FMN-bd"/>
</dbReference>
<dbReference type="InterPro" id="IPR052917">
    <property type="entry name" value="Stress-Dev_Protein"/>
</dbReference>
<evidence type="ECO:0000313" key="3">
    <source>
        <dbReference type="Proteomes" id="UP000004358"/>
    </source>
</evidence>
<dbReference type="PANTHER" id="PTHR34818">
    <property type="entry name" value="PROTEIN BLI-3"/>
    <property type="match status" value="1"/>
</dbReference>
<sequence>MTNKNERQQVIDTLRGLIDDIRHAMLVTADGAGHLRSRPMCTAGHKFDGDIWFVTVADDPKVAELTANPQVNVCYGSPTHDDFVSLSGRAEVVKDQKRIEALWNDHLNDWFPDGVETPNLALIRVDVHEAEYWKHHSRGVQGMVRSLFTKTSSKSGEEDHEKIAWEEHAAIS</sequence>
<name>A3ZTK2_9BACT</name>
<evidence type="ECO:0000259" key="1">
    <source>
        <dbReference type="Pfam" id="PF16242"/>
    </source>
</evidence>
<dbReference type="AlphaFoldDB" id="A3ZTK2"/>
<feature type="domain" description="General stress protein FMN-binding split barrel" evidence="1">
    <location>
        <begin position="11"/>
        <end position="144"/>
    </location>
</feature>
<comment type="caution">
    <text evidence="2">The sequence shown here is derived from an EMBL/GenBank/DDBJ whole genome shotgun (WGS) entry which is preliminary data.</text>
</comment>
<accession>A3ZTK2</accession>
<reference evidence="2 3" key="1">
    <citation type="submission" date="2006-02" db="EMBL/GenBank/DDBJ databases">
        <authorList>
            <person name="Amann R."/>
            <person name="Ferriera S."/>
            <person name="Johnson J."/>
            <person name="Kravitz S."/>
            <person name="Halpern A."/>
            <person name="Remington K."/>
            <person name="Beeson K."/>
            <person name="Tran B."/>
            <person name="Rogers Y.-H."/>
            <person name="Friedman R."/>
            <person name="Venter J.C."/>
        </authorList>
    </citation>
    <scope>NUCLEOTIDE SEQUENCE [LARGE SCALE GENOMIC DNA]</scope>
    <source>
        <strain evidence="2 3">DSM 3645</strain>
    </source>
</reference>
<dbReference type="Pfam" id="PF16242">
    <property type="entry name" value="Pyrid_ox_like"/>
    <property type="match status" value="1"/>
</dbReference>
<dbReference type="Proteomes" id="UP000004358">
    <property type="component" value="Unassembled WGS sequence"/>
</dbReference>
<dbReference type="SUPFAM" id="SSF50475">
    <property type="entry name" value="FMN-binding split barrel"/>
    <property type="match status" value="1"/>
</dbReference>
<dbReference type="OrthoDB" id="9795235at2"/>
<dbReference type="eggNOG" id="COG3871">
    <property type="taxonomic scope" value="Bacteria"/>
</dbReference>
<gene>
    <name evidence="2" type="ORF">DSM3645_19753</name>
</gene>
<dbReference type="EMBL" id="AANZ01000010">
    <property type="protein sequence ID" value="EAQ80265.1"/>
    <property type="molecule type" value="Genomic_DNA"/>
</dbReference>
<proteinExistence type="predicted"/>
<dbReference type="RefSeq" id="WP_002651848.1">
    <property type="nucleotide sequence ID" value="NZ_CH672376.1"/>
</dbReference>
<dbReference type="InterPro" id="IPR038725">
    <property type="entry name" value="YdaG_split_barrel_FMN-bd"/>
</dbReference>
<protein>
    <submittedName>
        <fullName evidence="2">General stress protein 26, putative</fullName>
    </submittedName>
</protein>
<organism evidence="2 3">
    <name type="scientific">Blastopirellula marina DSM 3645</name>
    <dbReference type="NCBI Taxonomy" id="314230"/>
    <lineage>
        <taxon>Bacteria</taxon>
        <taxon>Pseudomonadati</taxon>
        <taxon>Planctomycetota</taxon>
        <taxon>Planctomycetia</taxon>
        <taxon>Pirellulales</taxon>
        <taxon>Pirellulaceae</taxon>
        <taxon>Blastopirellula</taxon>
    </lineage>
</organism>
<evidence type="ECO:0000313" key="2">
    <source>
        <dbReference type="EMBL" id="EAQ80265.1"/>
    </source>
</evidence>
<dbReference type="Gene3D" id="2.30.110.10">
    <property type="entry name" value="Electron Transport, Fmn-binding Protein, Chain A"/>
    <property type="match status" value="1"/>
</dbReference>
<dbReference type="HOGENOM" id="CLU_091428_1_1_0"/>
<dbReference type="PANTHER" id="PTHR34818:SF1">
    <property type="entry name" value="PROTEIN BLI-3"/>
    <property type="match status" value="1"/>
</dbReference>